<evidence type="ECO:0000256" key="5">
    <source>
        <dbReference type="SAM" id="SignalP"/>
    </source>
</evidence>
<comment type="catalytic activity">
    <reaction evidence="2 4">
        <text>L-methionyl-[protein] + [thioredoxin]-disulfide + H2O = L-methionyl-(S)-S-oxide-[protein] + [thioredoxin]-dithiol</text>
        <dbReference type="Rhea" id="RHEA:14217"/>
        <dbReference type="Rhea" id="RHEA-COMP:10698"/>
        <dbReference type="Rhea" id="RHEA-COMP:10700"/>
        <dbReference type="Rhea" id="RHEA-COMP:12313"/>
        <dbReference type="Rhea" id="RHEA-COMP:12315"/>
        <dbReference type="ChEBI" id="CHEBI:15377"/>
        <dbReference type="ChEBI" id="CHEBI:16044"/>
        <dbReference type="ChEBI" id="CHEBI:29950"/>
        <dbReference type="ChEBI" id="CHEBI:44120"/>
        <dbReference type="ChEBI" id="CHEBI:50058"/>
        <dbReference type="EC" id="1.8.4.11"/>
    </reaction>
</comment>
<dbReference type="GO" id="GO:0008113">
    <property type="term" value="F:peptide-methionine (S)-S-oxide reductase activity"/>
    <property type="evidence" value="ECO:0007669"/>
    <property type="project" value="UniProtKB-UniRule"/>
</dbReference>
<dbReference type="Gene3D" id="3.30.1060.10">
    <property type="entry name" value="Peptide methionine sulphoxide reductase MsrA"/>
    <property type="match status" value="1"/>
</dbReference>
<feature type="domain" description="Peptide methionine sulphoxide reductase MsrA" evidence="6">
    <location>
        <begin position="39"/>
        <end position="189"/>
    </location>
</feature>
<feature type="chain" id="PRO_5032596445" description="Peptide methionine sulfoxide reductase MsrA" evidence="5">
    <location>
        <begin position="21"/>
        <end position="204"/>
    </location>
</feature>
<evidence type="ECO:0000256" key="4">
    <source>
        <dbReference type="HAMAP-Rule" id="MF_01401"/>
    </source>
</evidence>
<dbReference type="RefSeq" id="WP_184020667.1">
    <property type="nucleotide sequence ID" value="NZ_JACHFD010000020.1"/>
</dbReference>
<sequence length="204" mass="22719">MKRVLVILAAAVLASCHAMSEEEKKPAPQPEVPENAEVITLGAGCFWCVEAVFAQIEGVQSATSGYMGGTTESPTYQQVCTGETGHAEVVQIVFDPAKTSAARILDWFWELHDPTTLNRQGADVGTQYRSAIFYHSEEQKKVAEASKEAAQKEFTDPIVTEITPASTFYPAENYHQDFYFQNKTKNPYCRAVIEPKLRKLKLEH</sequence>
<name>A0A840V7S4_9BACT</name>
<comment type="caution">
    <text evidence="7">The sequence shown here is derived from an EMBL/GenBank/DDBJ whole genome shotgun (WGS) entry which is preliminary data.</text>
</comment>
<reference evidence="7 8" key="1">
    <citation type="submission" date="2020-08" db="EMBL/GenBank/DDBJ databases">
        <title>Genomic Encyclopedia of Type Strains, Phase IV (KMG-IV): sequencing the most valuable type-strain genomes for metagenomic binning, comparative biology and taxonomic classification.</title>
        <authorList>
            <person name="Goeker M."/>
        </authorList>
    </citation>
    <scope>NUCLEOTIDE SEQUENCE [LARGE SCALE GENOMIC DNA]</scope>
    <source>
        <strain evidence="7 8">YC6886</strain>
    </source>
</reference>
<dbReference type="SUPFAM" id="SSF55068">
    <property type="entry name" value="Peptide methionine sulfoxide reductase"/>
    <property type="match status" value="1"/>
</dbReference>
<evidence type="ECO:0000259" key="6">
    <source>
        <dbReference type="Pfam" id="PF01625"/>
    </source>
</evidence>
<dbReference type="EC" id="1.8.4.11" evidence="4"/>
<dbReference type="Pfam" id="PF01625">
    <property type="entry name" value="PMSR"/>
    <property type="match status" value="1"/>
</dbReference>
<evidence type="ECO:0000256" key="1">
    <source>
        <dbReference type="ARBA" id="ARBA00023002"/>
    </source>
</evidence>
<dbReference type="HAMAP" id="MF_01401">
    <property type="entry name" value="MsrA"/>
    <property type="match status" value="1"/>
</dbReference>
<feature type="signal peptide" evidence="5">
    <location>
        <begin position="1"/>
        <end position="20"/>
    </location>
</feature>
<dbReference type="AlphaFoldDB" id="A0A840V7S4"/>
<accession>A0A840V7S4</accession>
<evidence type="ECO:0000256" key="3">
    <source>
        <dbReference type="ARBA" id="ARBA00048782"/>
    </source>
</evidence>
<gene>
    <name evidence="4" type="primary">msrA</name>
    <name evidence="7" type="ORF">HNR46_003349</name>
</gene>
<keyword evidence="5" id="KW-0732">Signal</keyword>
<keyword evidence="1 4" id="KW-0560">Oxidoreductase</keyword>
<evidence type="ECO:0000313" key="8">
    <source>
        <dbReference type="Proteomes" id="UP000557717"/>
    </source>
</evidence>
<dbReference type="InterPro" id="IPR036509">
    <property type="entry name" value="Met_Sox_Rdtase_MsrA_sf"/>
</dbReference>
<organism evidence="7 8">
    <name type="scientific">Haloferula luteola</name>
    <dbReference type="NCBI Taxonomy" id="595692"/>
    <lineage>
        <taxon>Bacteria</taxon>
        <taxon>Pseudomonadati</taxon>
        <taxon>Verrucomicrobiota</taxon>
        <taxon>Verrucomicrobiia</taxon>
        <taxon>Verrucomicrobiales</taxon>
        <taxon>Verrucomicrobiaceae</taxon>
        <taxon>Haloferula</taxon>
    </lineage>
</organism>
<comment type="similarity">
    <text evidence="4">Belongs to the MsrA Met sulfoxide reductase family.</text>
</comment>
<dbReference type="PANTHER" id="PTHR43774">
    <property type="entry name" value="PEPTIDE METHIONINE SULFOXIDE REDUCTASE"/>
    <property type="match status" value="1"/>
</dbReference>
<keyword evidence="8" id="KW-1185">Reference proteome</keyword>
<evidence type="ECO:0000313" key="7">
    <source>
        <dbReference type="EMBL" id="MBB5353096.1"/>
    </source>
</evidence>
<dbReference type="NCBIfam" id="TIGR00401">
    <property type="entry name" value="msrA"/>
    <property type="match status" value="1"/>
</dbReference>
<feature type="active site" evidence="4">
    <location>
        <position position="45"/>
    </location>
</feature>
<dbReference type="Proteomes" id="UP000557717">
    <property type="component" value="Unassembled WGS sequence"/>
</dbReference>
<proteinExistence type="inferred from homology"/>
<evidence type="ECO:0000256" key="2">
    <source>
        <dbReference type="ARBA" id="ARBA00047806"/>
    </source>
</evidence>
<dbReference type="InterPro" id="IPR002569">
    <property type="entry name" value="Met_Sox_Rdtase_MsrA_dom"/>
</dbReference>
<comment type="function">
    <text evidence="4">Has an important function as a repair enzyme for proteins that have been inactivated by oxidation. Catalyzes the reversible oxidation-reduction of methionine sulfoxide in proteins to methionine.</text>
</comment>
<dbReference type="PANTHER" id="PTHR43774:SF1">
    <property type="entry name" value="PEPTIDE METHIONINE SULFOXIDE REDUCTASE MSRA 2"/>
    <property type="match status" value="1"/>
</dbReference>
<dbReference type="PROSITE" id="PS51257">
    <property type="entry name" value="PROKAR_LIPOPROTEIN"/>
    <property type="match status" value="1"/>
</dbReference>
<comment type="catalytic activity">
    <reaction evidence="3 4">
        <text>[thioredoxin]-disulfide + L-methionine + H2O = L-methionine (S)-S-oxide + [thioredoxin]-dithiol</text>
        <dbReference type="Rhea" id="RHEA:19993"/>
        <dbReference type="Rhea" id="RHEA-COMP:10698"/>
        <dbReference type="Rhea" id="RHEA-COMP:10700"/>
        <dbReference type="ChEBI" id="CHEBI:15377"/>
        <dbReference type="ChEBI" id="CHEBI:29950"/>
        <dbReference type="ChEBI" id="CHEBI:50058"/>
        <dbReference type="ChEBI" id="CHEBI:57844"/>
        <dbReference type="ChEBI" id="CHEBI:58772"/>
        <dbReference type="EC" id="1.8.4.11"/>
    </reaction>
</comment>
<protein>
    <recommendedName>
        <fullName evidence="4">Peptide methionine sulfoxide reductase MsrA</fullName>
        <shortName evidence="4">Protein-methionine-S-oxide reductase</shortName>
        <ecNumber evidence="4">1.8.4.11</ecNumber>
    </recommendedName>
    <alternativeName>
        <fullName evidence="4">Peptide-methionine (S)-S-oxide reductase</fullName>
        <shortName evidence="4">Peptide Met(O) reductase</shortName>
    </alternativeName>
</protein>
<dbReference type="EMBL" id="JACHFD010000020">
    <property type="protein sequence ID" value="MBB5353096.1"/>
    <property type="molecule type" value="Genomic_DNA"/>
</dbReference>